<dbReference type="Proteomes" id="UP000255423">
    <property type="component" value="Unassembled WGS sequence"/>
</dbReference>
<dbReference type="RefSeq" id="WP_088661161.1">
    <property type="nucleotide sequence ID" value="NZ_UHJL01000006.1"/>
</dbReference>
<accession>A0A380S8B9</accession>
<dbReference type="EMBL" id="UHJL01000006">
    <property type="protein sequence ID" value="SUQ26109.1"/>
    <property type="molecule type" value="Genomic_DNA"/>
</dbReference>
<protein>
    <submittedName>
        <fullName evidence="1">Uncharacterized protein</fullName>
    </submittedName>
</protein>
<gene>
    <name evidence="1" type="ORF">SAMN05661053_2915</name>
</gene>
<organism evidence="1 2">
    <name type="scientific">Fibrobacter succinogenes</name>
    <name type="common">Bacteroides succinogenes</name>
    <dbReference type="NCBI Taxonomy" id="833"/>
    <lineage>
        <taxon>Bacteria</taxon>
        <taxon>Pseudomonadati</taxon>
        <taxon>Fibrobacterota</taxon>
        <taxon>Fibrobacteria</taxon>
        <taxon>Fibrobacterales</taxon>
        <taxon>Fibrobacteraceae</taxon>
        <taxon>Fibrobacter</taxon>
    </lineage>
</organism>
<evidence type="ECO:0000313" key="2">
    <source>
        <dbReference type="Proteomes" id="UP000255423"/>
    </source>
</evidence>
<evidence type="ECO:0000313" key="1">
    <source>
        <dbReference type="EMBL" id="SUQ26109.1"/>
    </source>
</evidence>
<reference evidence="1 2" key="1">
    <citation type="submission" date="2017-08" db="EMBL/GenBank/DDBJ databases">
        <authorList>
            <person name="de Groot N.N."/>
        </authorList>
    </citation>
    <scope>NUCLEOTIDE SEQUENCE [LARGE SCALE GENOMIC DNA]</scope>
    <source>
        <strain evidence="1 2">HM2</strain>
    </source>
</reference>
<proteinExistence type="predicted"/>
<dbReference type="AlphaFoldDB" id="A0A380S8B9"/>
<name>A0A380S8B9_FIBSU</name>
<sequence>MIKKICFLVVAFACVVLAHQIPLWVYKEGGSDHVYFNGKMCSILTHPLNEFVAKHYAEWPFRPINACTVLGNRPIFAYFGPENGGGYTAFWRFRDSSLYLDSVKINACSRSLYTKSDDQRVVSVSIPPQEIVLNTSAKKRIFKNQKSEPLFADFVSDTIKFECESGYSSYVKEGRVVSEPRKIIYEGMLVGGRGTKPVMQHNSKRMNAEPDLLSPKLYQEGNSPFVDYYKVLDSLRQVLDDKGMEEYLEESRIDPRFKKFEDFFKINAISMWYYDRFGSDDHYVFYVSPKGKTPFKEIIFRLRKYETFEKDPVESIKLFLRTLIAIRKNPSFEKWLNYKSPLMNYQDVAIEREDLIDARVELASREKIWRDVGMNGEYVATIRYRDNDLPQYEFWLSDNGDVLVTFAFVPNMEEFFNIENFKRNRFGRTYSVEPRIERCEGFDSKKNSLRDGYCNYLIIRRDGTIKYGPESGDL</sequence>